<dbReference type="Proteomes" id="UP000327044">
    <property type="component" value="Unassembled WGS sequence"/>
</dbReference>
<protein>
    <submittedName>
        <fullName evidence="6">Uncharacterized protein</fullName>
    </submittedName>
</protein>
<evidence type="ECO:0000313" key="6">
    <source>
        <dbReference type="EMBL" id="KAB0795573.1"/>
    </source>
</evidence>
<keyword evidence="3 5" id="KW-1133">Transmembrane helix</keyword>
<dbReference type="FunCoup" id="A0A5N4AE17">
    <property type="interactions" value="29"/>
</dbReference>
<dbReference type="Gene3D" id="1.10.1450.10">
    <property type="entry name" value="Tetraspanin"/>
    <property type="match status" value="1"/>
</dbReference>
<evidence type="ECO:0000256" key="1">
    <source>
        <dbReference type="ARBA" id="ARBA00004141"/>
    </source>
</evidence>
<proteinExistence type="predicted"/>
<feature type="transmembrane region" description="Helical" evidence="5">
    <location>
        <begin position="87"/>
        <end position="109"/>
    </location>
</feature>
<keyword evidence="7" id="KW-1185">Reference proteome</keyword>
<accession>A0A5N4AE17</accession>
<dbReference type="EMBL" id="VVIM01000008">
    <property type="protein sequence ID" value="KAB0795573.1"/>
    <property type="molecule type" value="Genomic_DNA"/>
</dbReference>
<sequence length="301" mass="34303">MGVTNFKYHMKKLQSTRLESTEMKNISRHGFSKRMGENMDFGMKCIKYMLCISNFMFVIIGILLIVVGSSVTTLYYKYEVFLESYNFSPAMLLISIGVTMTLVSLFGCVGSWRKSTFLVNLYTLLLCVLFIMELSAAITAYVKRDSIEESVEATMRDTLEDYNKVDAATKGWDFVQENLECCGVRKLNDWAIYEINGTTIMFENDEFDIPYSCCVTSYCLYVYSGGCLNKVVYILSQSAFMIGTGAFCVAIVQILGIVFGNMLAKSIRRVKTQEEMNKQNQRHIIYNLQNENYSLKPTSKA</sequence>
<feature type="transmembrane region" description="Helical" evidence="5">
    <location>
        <begin position="48"/>
        <end position="67"/>
    </location>
</feature>
<evidence type="ECO:0000313" key="7">
    <source>
        <dbReference type="Proteomes" id="UP000327044"/>
    </source>
</evidence>
<keyword evidence="4 5" id="KW-0472">Membrane</keyword>
<dbReference type="PANTHER" id="PTHR19282:SF28">
    <property type="entry name" value="TETRASPANIN"/>
    <property type="match status" value="1"/>
</dbReference>
<dbReference type="InterPro" id="IPR008952">
    <property type="entry name" value="Tetraspanin_EC2_sf"/>
</dbReference>
<evidence type="ECO:0000256" key="4">
    <source>
        <dbReference type="ARBA" id="ARBA00023136"/>
    </source>
</evidence>
<keyword evidence="2 5" id="KW-0812">Transmembrane</keyword>
<dbReference type="PRINTS" id="PR00259">
    <property type="entry name" value="TMFOUR"/>
</dbReference>
<dbReference type="AlphaFoldDB" id="A0A5N4AE17"/>
<dbReference type="CDD" id="cd03127">
    <property type="entry name" value="tetraspanin_LEL"/>
    <property type="match status" value="1"/>
</dbReference>
<dbReference type="InterPro" id="IPR018499">
    <property type="entry name" value="Tetraspanin/Peripherin"/>
</dbReference>
<reference evidence="6 7" key="1">
    <citation type="journal article" date="2018" name="Elife">
        <title>Firefly genomes illuminate parallel origins of bioluminescence in beetles.</title>
        <authorList>
            <person name="Fallon T.R."/>
            <person name="Lower S.E."/>
            <person name="Chang C.H."/>
            <person name="Bessho-Uehara M."/>
            <person name="Martin G.J."/>
            <person name="Bewick A.J."/>
            <person name="Behringer M."/>
            <person name="Debat H.J."/>
            <person name="Wong I."/>
            <person name="Day J.C."/>
            <person name="Suvorov A."/>
            <person name="Silva C.J."/>
            <person name="Stanger-Hall K.F."/>
            <person name="Hall D.W."/>
            <person name="Schmitz R.J."/>
            <person name="Nelson D.R."/>
            <person name="Lewis S.M."/>
            <person name="Shigenobu S."/>
            <person name="Bybee S.M."/>
            <person name="Larracuente A.M."/>
            <person name="Oba Y."/>
            <person name="Weng J.K."/>
        </authorList>
    </citation>
    <scope>NUCLEOTIDE SEQUENCE [LARGE SCALE GENOMIC DNA]</scope>
    <source>
        <strain evidence="6">1611_PpyrPB1</strain>
        <tissue evidence="6">Whole body</tissue>
    </source>
</reference>
<dbReference type="SUPFAM" id="SSF48652">
    <property type="entry name" value="Tetraspanin"/>
    <property type="match status" value="1"/>
</dbReference>
<dbReference type="PANTHER" id="PTHR19282">
    <property type="entry name" value="TETRASPANIN"/>
    <property type="match status" value="1"/>
</dbReference>
<evidence type="ECO:0000256" key="2">
    <source>
        <dbReference type="ARBA" id="ARBA00022692"/>
    </source>
</evidence>
<dbReference type="InParanoid" id="A0A5N4AE17"/>
<comment type="caution">
    <text evidence="6">The sequence shown here is derived from an EMBL/GenBank/DDBJ whole genome shotgun (WGS) entry which is preliminary data.</text>
</comment>
<comment type="subcellular location">
    <subcellularLocation>
        <location evidence="1">Membrane</location>
        <topology evidence="1">Multi-pass membrane protein</topology>
    </subcellularLocation>
</comment>
<feature type="transmembrane region" description="Helical" evidence="5">
    <location>
        <begin position="121"/>
        <end position="142"/>
    </location>
</feature>
<evidence type="ECO:0000256" key="3">
    <source>
        <dbReference type="ARBA" id="ARBA00022989"/>
    </source>
</evidence>
<dbReference type="Pfam" id="PF00335">
    <property type="entry name" value="Tetraspanin"/>
    <property type="match status" value="1"/>
</dbReference>
<feature type="transmembrane region" description="Helical" evidence="5">
    <location>
        <begin position="239"/>
        <end position="264"/>
    </location>
</feature>
<dbReference type="GO" id="GO:0005886">
    <property type="term" value="C:plasma membrane"/>
    <property type="evidence" value="ECO:0007669"/>
    <property type="project" value="TreeGrafter"/>
</dbReference>
<gene>
    <name evidence="6" type="ORF">PPYR_12412</name>
</gene>
<name>A0A5N4AE17_PHOPY</name>
<evidence type="ECO:0000256" key="5">
    <source>
        <dbReference type="SAM" id="Phobius"/>
    </source>
</evidence>
<organism evidence="6 7">
    <name type="scientific">Photinus pyralis</name>
    <name type="common">Common eastern firefly</name>
    <name type="synonym">Lampyris pyralis</name>
    <dbReference type="NCBI Taxonomy" id="7054"/>
    <lineage>
        <taxon>Eukaryota</taxon>
        <taxon>Metazoa</taxon>
        <taxon>Ecdysozoa</taxon>
        <taxon>Arthropoda</taxon>
        <taxon>Hexapoda</taxon>
        <taxon>Insecta</taxon>
        <taxon>Pterygota</taxon>
        <taxon>Neoptera</taxon>
        <taxon>Endopterygota</taxon>
        <taxon>Coleoptera</taxon>
        <taxon>Polyphaga</taxon>
        <taxon>Elateriformia</taxon>
        <taxon>Elateroidea</taxon>
        <taxon>Lampyridae</taxon>
        <taxon>Lampyrinae</taxon>
        <taxon>Photinus</taxon>
    </lineage>
</organism>